<dbReference type="InterPro" id="IPR023198">
    <property type="entry name" value="PGP-like_dom2"/>
</dbReference>
<dbReference type="NCBIfam" id="TIGR01509">
    <property type="entry name" value="HAD-SF-IA-v3"/>
    <property type="match status" value="1"/>
</dbReference>
<dbReference type="InterPro" id="IPR036412">
    <property type="entry name" value="HAD-like_sf"/>
</dbReference>
<evidence type="ECO:0000313" key="2">
    <source>
        <dbReference type="Proteomes" id="UP001168505"/>
    </source>
</evidence>
<evidence type="ECO:0000313" key="1">
    <source>
        <dbReference type="EMBL" id="MDN0070238.1"/>
    </source>
</evidence>
<dbReference type="EMBL" id="JAUEIR010000011">
    <property type="protein sequence ID" value="MDN0070238.1"/>
    <property type="molecule type" value="Genomic_DNA"/>
</dbReference>
<dbReference type="AlphaFoldDB" id="A0AAW7JWS7"/>
<reference evidence="1" key="2">
    <citation type="submission" date="2023-08" db="EMBL/GenBank/DDBJ databases">
        <title>Identification and characterization of horizontal gene transfer across gut microbiota members of farm animals based on homology search.</title>
        <authorList>
            <person name="Schwarzerova J."/>
            <person name="Nykrynova M."/>
            <person name="Jureckova K."/>
            <person name="Cejkova D."/>
            <person name="Rychlik I."/>
        </authorList>
    </citation>
    <scope>NUCLEOTIDE SEQUENCE</scope>
    <source>
        <strain evidence="1">15_COKtk</strain>
    </source>
</reference>
<comment type="caution">
    <text evidence="1">The sequence shown here is derived from an EMBL/GenBank/DDBJ whole genome shotgun (WGS) entry which is preliminary data.</text>
</comment>
<dbReference type="PRINTS" id="PR00413">
    <property type="entry name" value="HADHALOGNASE"/>
</dbReference>
<reference evidence="1" key="1">
    <citation type="submission" date="2023-06" db="EMBL/GenBank/DDBJ databases">
        <authorList>
            <person name="Zeman M."/>
            <person name="Kubasova T."/>
            <person name="Jahodarova E."/>
            <person name="Nykrynova M."/>
            <person name="Rychlik I."/>
        </authorList>
    </citation>
    <scope>NUCLEOTIDE SEQUENCE</scope>
    <source>
        <strain evidence="1">15_COKtk</strain>
    </source>
</reference>
<dbReference type="Pfam" id="PF13419">
    <property type="entry name" value="HAD_2"/>
    <property type="match status" value="1"/>
</dbReference>
<gene>
    <name evidence="1" type="ORF">QVN40_11090</name>
</gene>
<dbReference type="RefSeq" id="WP_289827707.1">
    <property type="nucleotide sequence ID" value="NZ_JAUEIR010000011.1"/>
</dbReference>
<proteinExistence type="predicted"/>
<dbReference type="Gene3D" id="3.40.50.1000">
    <property type="entry name" value="HAD superfamily/HAD-like"/>
    <property type="match status" value="1"/>
</dbReference>
<dbReference type="PANTHER" id="PTHR43434:SF1">
    <property type="entry name" value="PHOSPHOGLYCOLATE PHOSPHATASE"/>
    <property type="match status" value="1"/>
</dbReference>
<dbReference type="NCBIfam" id="TIGR01549">
    <property type="entry name" value="HAD-SF-IA-v1"/>
    <property type="match status" value="1"/>
</dbReference>
<dbReference type="PANTHER" id="PTHR43434">
    <property type="entry name" value="PHOSPHOGLYCOLATE PHOSPHATASE"/>
    <property type="match status" value="1"/>
</dbReference>
<dbReference type="GO" id="GO:0008967">
    <property type="term" value="F:phosphoglycolate phosphatase activity"/>
    <property type="evidence" value="ECO:0007669"/>
    <property type="project" value="TreeGrafter"/>
</dbReference>
<dbReference type="Proteomes" id="UP001168505">
    <property type="component" value="Unassembled WGS sequence"/>
</dbReference>
<dbReference type="InterPro" id="IPR023214">
    <property type="entry name" value="HAD_sf"/>
</dbReference>
<organism evidence="1 2">
    <name type="scientific">Collinsella ihumii</name>
    <dbReference type="NCBI Taxonomy" id="1720204"/>
    <lineage>
        <taxon>Bacteria</taxon>
        <taxon>Bacillati</taxon>
        <taxon>Actinomycetota</taxon>
        <taxon>Coriobacteriia</taxon>
        <taxon>Coriobacteriales</taxon>
        <taxon>Coriobacteriaceae</taxon>
        <taxon>Collinsella</taxon>
    </lineage>
</organism>
<dbReference type="SFLD" id="SFLDG01129">
    <property type="entry name" value="C1.5:_HAD__Beta-PGM__Phosphata"/>
    <property type="match status" value="1"/>
</dbReference>
<dbReference type="GO" id="GO:0005829">
    <property type="term" value="C:cytosol"/>
    <property type="evidence" value="ECO:0007669"/>
    <property type="project" value="TreeGrafter"/>
</dbReference>
<accession>A0AAW7JWS7</accession>
<dbReference type="InterPro" id="IPR006439">
    <property type="entry name" value="HAD-SF_hydro_IA"/>
</dbReference>
<keyword evidence="1" id="KW-0378">Hydrolase</keyword>
<dbReference type="InterPro" id="IPR050155">
    <property type="entry name" value="HAD-like_hydrolase_sf"/>
</dbReference>
<sequence>MPFTHVIFDLDGTVLNTLEDLARSANRVCTAHGWPTFPIDAYRYKVGNGMQKLVERFMPAEFAGDGALFERVLSEFRTCYDLHKEDHTAPYPGTIEMLDALRSAGLTLAVLTNKDHAAALPLIERYFGAGRFAVVQGHTAQFDPKPAAPITLHVLEQLDAAPERTLYVGDSNVDVETGHNAGLAAAGVTWGFRGRTELEAAGADFIVDTQQQLVDIALSR</sequence>
<dbReference type="InterPro" id="IPR041492">
    <property type="entry name" value="HAD_2"/>
</dbReference>
<dbReference type="GO" id="GO:0006281">
    <property type="term" value="P:DNA repair"/>
    <property type="evidence" value="ECO:0007669"/>
    <property type="project" value="TreeGrafter"/>
</dbReference>
<name>A0AAW7JWS7_9ACTN</name>
<dbReference type="SUPFAM" id="SSF56784">
    <property type="entry name" value="HAD-like"/>
    <property type="match status" value="1"/>
</dbReference>
<dbReference type="SFLD" id="SFLDS00003">
    <property type="entry name" value="Haloacid_Dehalogenase"/>
    <property type="match status" value="1"/>
</dbReference>
<dbReference type="Gene3D" id="1.10.150.240">
    <property type="entry name" value="Putative phosphatase, domain 2"/>
    <property type="match status" value="1"/>
</dbReference>
<protein>
    <submittedName>
        <fullName evidence="1">HAD-IA family hydrolase</fullName>
    </submittedName>
</protein>